<gene>
    <name evidence="2" type="ORF">GCM10009741_69230</name>
</gene>
<evidence type="ECO:0000256" key="1">
    <source>
        <dbReference type="SAM" id="MobiDB-lite"/>
    </source>
</evidence>
<dbReference type="EMBL" id="BAAANC010000004">
    <property type="protein sequence ID" value="GAA1554936.1"/>
    <property type="molecule type" value="Genomic_DNA"/>
</dbReference>
<dbReference type="Proteomes" id="UP001500363">
    <property type="component" value="Unassembled WGS sequence"/>
</dbReference>
<reference evidence="2 3" key="1">
    <citation type="journal article" date="2019" name="Int. J. Syst. Evol. Microbiol.">
        <title>The Global Catalogue of Microorganisms (GCM) 10K type strain sequencing project: providing services to taxonomists for standard genome sequencing and annotation.</title>
        <authorList>
            <consortium name="The Broad Institute Genomics Platform"/>
            <consortium name="The Broad Institute Genome Sequencing Center for Infectious Disease"/>
            <person name="Wu L."/>
            <person name="Ma J."/>
        </authorList>
    </citation>
    <scope>NUCLEOTIDE SEQUENCE [LARGE SCALE GENOMIC DNA]</scope>
    <source>
        <strain evidence="2 3">JCM 14303</strain>
    </source>
</reference>
<feature type="region of interest" description="Disordered" evidence="1">
    <location>
        <begin position="1"/>
        <end position="122"/>
    </location>
</feature>
<accession>A0ABN2CAS8</accession>
<comment type="caution">
    <text evidence="2">The sequence shown here is derived from an EMBL/GenBank/DDBJ whole genome shotgun (WGS) entry which is preliminary data.</text>
</comment>
<evidence type="ECO:0000313" key="3">
    <source>
        <dbReference type="Proteomes" id="UP001500363"/>
    </source>
</evidence>
<name>A0ABN2CAS8_9ACTN</name>
<proteinExistence type="predicted"/>
<organism evidence="2 3">
    <name type="scientific">Kribbella lupini</name>
    <dbReference type="NCBI Taxonomy" id="291602"/>
    <lineage>
        <taxon>Bacteria</taxon>
        <taxon>Bacillati</taxon>
        <taxon>Actinomycetota</taxon>
        <taxon>Actinomycetes</taxon>
        <taxon>Propionibacteriales</taxon>
        <taxon>Kribbellaceae</taxon>
        <taxon>Kribbella</taxon>
    </lineage>
</organism>
<feature type="compositionally biased region" description="Pro residues" evidence="1">
    <location>
        <begin position="21"/>
        <end position="40"/>
    </location>
</feature>
<feature type="compositionally biased region" description="Low complexity" evidence="1">
    <location>
        <begin position="41"/>
        <end position="122"/>
    </location>
</feature>
<protein>
    <submittedName>
        <fullName evidence="2">Uncharacterized protein</fullName>
    </submittedName>
</protein>
<keyword evidence="3" id="KW-1185">Reference proteome</keyword>
<sequence length="122" mass="12629">MVEIRRSHNPIALRDHRSPPSRAPPPLRSPRPRAPAPSRPRAPAGLRSAGVPPRSRGRALPRGPAGPAFPAAPAAHAVPARRSSPRPAVSVSPRGPRSRLLPLTVPGNDPTPADAAPASDPA</sequence>
<evidence type="ECO:0000313" key="2">
    <source>
        <dbReference type="EMBL" id="GAA1554936.1"/>
    </source>
</evidence>